<dbReference type="EMBL" id="ML976671">
    <property type="protein sequence ID" value="KAF1975213.1"/>
    <property type="molecule type" value="Genomic_DNA"/>
</dbReference>
<evidence type="ECO:0000313" key="1">
    <source>
        <dbReference type="EMBL" id="KAF1975213.1"/>
    </source>
</evidence>
<keyword evidence="2" id="KW-1185">Reference proteome</keyword>
<sequence>GNNALKEWEQLVLRLAEYIRPNHLVLYLIVNVHDVETAEAVLKPLDQLPTLKNCGLWLNNDPIPDINTLVRATVKRLKSPRTPDEPFNFLGLPIELRLRILEYSDLIYDSVLEW</sequence>
<gene>
    <name evidence="1" type="ORF">BU23DRAFT_377839</name>
</gene>
<protein>
    <submittedName>
        <fullName evidence="1">Uncharacterized protein</fullName>
    </submittedName>
</protein>
<dbReference type="Proteomes" id="UP000800036">
    <property type="component" value="Unassembled WGS sequence"/>
</dbReference>
<dbReference type="OrthoDB" id="2099276at2759"/>
<name>A0A6A5VCL2_9PLEO</name>
<feature type="non-terminal residue" evidence="1">
    <location>
        <position position="1"/>
    </location>
</feature>
<organism evidence="1 2">
    <name type="scientific">Bimuria novae-zelandiae CBS 107.79</name>
    <dbReference type="NCBI Taxonomy" id="1447943"/>
    <lineage>
        <taxon>Eukaryota</taxon>
        <taxon>Fungi</taxon>
        <taxon>Dikarya</taxon>
        <taxon>Ascomycota</taxon>
        <taxon>Pezizomycotina</taxon>
        <taxon>Dothideomycetes</taxon>
        <taxon>Pleosporomycetidae</taxon>
        <taxon>Pleosporales</taxon>
        <taxon>Massarineae</taxon>
        <taxon>Didymosphaeriaceae</taxon>
        <taxon>Bimuria</taxon>
    </lineage>
</organism>
<dbReference type="AlphaFoldDB" id="A0A6A5VCL2"/>
<proteinExistence type="predicted"/>
<feature type="non-terminal residue" evidence="1">
    <location>
        <position position="114"/>
    </location>
</feature>
<evidence type="ECO:0000313" key="2">
    <source>
        <dbReference type="Proteomes" id="UP000800036"/>
    </source>
</evidence>
<accession>A0A6A5VCL2</accession>
<reference evidence="1" key="1">
    <citation type="journal article" date="2020" name="Stud. Mycol.">
        <title>101 Dothideomycetes genomes: a test case for predicting lifestyles and emergence of pathogens.</title>
        <authorList>
            <person name="Haridas S."/>
            <person name="Albert R."/>
            <person name="Binder M."/>
            <person name="Bloem J."/>
            <person name="Labutti K."/>
            <person name="Salamov A."/>
            <person name="Andreopoulos B."/>
            <person name="Baker S."/>
            <person name="Barry K."/>
            <person name="Bills G."/>
            <person name="Bluhm B."/>
            <person name="Cannon C."/>
            <person name="Castanera R."/>
            <person name="Culley D."/>
            <person name="Daum C."/>
            <person name="Ezra D."/>
            <person name="Gonzalez J."/>
            <person name="Henrissat B."/>
            <person name="Kuo A."/>
            <person name="Liang C."/>
            <person name="Lipzen A."/>
            <person name="Lutzoni F."/>
            <person name="Magnuson J."/>
            <person name="Mondo S."/>
            <person name="Nolan M."/>
            <person name="Ohm R."/>
            <person name="Pangilinan J."/>
            <person name="Park H.-J."/>
            <person name="Ramirez L."/>
            <person name="Alfaro M."/>
            <person name="Sun H."/>
            <person name="Tritt A."/>
            <person name="Yoshinaga Y."/>
            <person name="Zwiers L.-H."/>
            <person name="Turgeon B."/>
            <person name="Goodwin S."/>
            <person name="Spatafora J."/>
            <person name="Crous P."/>
            <person name="Grigoriev I."/>
        </authorList>
    </citation>
    <scope>NUCLEOTIDE SEQUENCE</scope>
    <source>
        <strain evidence="1">CBS 107.79</strain>
    </source>
</reference>